<accession>A0ABM1F6T7</accession>
<evidence type="ECO:0000256" key="1">
    <source>
        <dbReference type="SAM" id="MobiDB-lite"/>
    </source>
</evidence>
<organism evidence="3 4">
    <name type="scientific">Priapulus caudatus</name>
    <name type="common">Priapulid worm</name>
    <dbReference type="NCBI Taxonomy" id="37621"/>
    <lineage>
        <taxon>Eukaryota</taxon>
        <taxon>Metazoa</taxon>
        <taxon>Ecdysozoa</taxon>
        <taxon>Scalidophora</taxon>
        <taxon>Priapulida</taxon>
        <taxon>Priapulimorpha</taxon>
        <taxon>Priapulimorphida</taxon>
        <taxon>Priapulidae</taxon>
        <taxon>Priapulus</taxon>
    </lineage>
</organism>
<feature type="domain" description="Atos-like conserved" evidence="2">
    <location>
        <begin position="23"/>
        <end position="81"/>
    </location>
</feature>
<sequence>DVSLPGSGKVLSTSAPASSSSSLLGNFEESVLNGRLEPVGTVEGFSAEIGASGVFCPTHITLPITTFFYHVSEDDAPSPFLGHVNLGKKGYRVPSKGTVQVTLFNPNKTVVKMFVVMYDLADMPPNCQTFVRQRIFYMPTGATSADAGQLRFLIHLRYTSAFNAIYRIIVGNIRGDSNQLTLFNYC</sequence>
<dbReference type="RefSeq" id="XP_014680158.1">
    <property type="nucleotide sequence ID" value="XM_014824672.1"/>
</dbReference>
<evidence type="ECO:0000313" key="3">
    <source>
        <dbReference type="Proteomes" id="UP000695022"/>
    </source>
</evidence>
<evidence type="ECO:0000313" key="4">
    <source>
        <dbReference type="RefSeq" id="XP_014680158.1"/>
    </source>
</evidence>
<feature type="region of interest" description="Disordered" evidence="1">
    <location>
        <begin position="1"/>
        <end position="22"/>
    </location>
</feature>
<dbReference type="InterPro" id="IPR025261">
    <property type="entry name" value="Atos-like_cons_dom"/>
</dbReference>
<dbReference type="GeneID" id="106820120"/>
<feature type="non-terminal residue" evidence="4">
    <location>
        <position position="1"/>
    </location>
</feature>
<protein>
    <submittedName>
        <fullName evidence="4">Protein FAM214A-like</fullName>
    </submittedName>
</protein>
<gene>
    <name evidence="4" type="primary">LOC106820120</name>
</gene>
<dbReference type="Pfam" id="PF13915">
    <property type="entry name" value="DUF4210"/>
    <property type="match status" value="1"/>
</dbReference>
<dbReference type="PANTHER" id="PTHR13199:SF11">
    <property type="entry name" value="PROTEIN ATOSSA"/>
    <property type="match status" value="1"/>
</dbReference>
<dbReference type="SMART" id="SM01177">
    <property type="entry name" value="DUF4210"/>
    <property type="match status" value="1"/>
</dbReference>
<dbReference type="Proteomes" id="UP000695022">
    <property type="component" value="Unplaced"/>
</dbReference>
<feature type="compositionally biased region" description="Low complexity" evidence="1">
    <location>
        <begin position="11"/>
        <end position="22"/>
    </location>
</feature>
<evidence type="ECO:0000259" key="2">
    <source>
        <dbReference type="SMART" id="SM01177"/>
    </source>
</evidence>
<keyword evidence="3" id="KW-1185">Reference proteome</keyword>
<dbReference type="PANTHER" id="PTHR13199">
    <property type="entry name" value="GH03947P"/>
    <property type="match status" value="1"/>
</dbReference>
<name>A0ABM1F6T7_PRICU</name>
<proteinExistence type="predicted"/>
<dbReference type="InterPro" id="IPR051506">
    <property type="entry name" value="ATOS_Transcription_Regulators"/>
</dbReference>
<reference evidence="4" key="1">
    <citation type="submission" date="2025-08" db="UniProtKB">
        <authorList>
            <consortium name="RefSeq"/>
        </authorList>
    </citation>
    <scope>IDENTIFICATION</scope>
</reference>